<feature type="region of interest" description="Disordered" evidence="1">
    <location>
        <begin position="177"/>
        <end position="215"/>
    </location>
</feature>
<keyword evidence="3" id="KW-1185">Reference proteome</keyword>
<comment type="caution">
    <text evidence="2">The sequence shown here is derived from an EMBL/GenBank/DDBJ whole genome shotgun (WGS) entry which is preliminary data.</text>
</comment>
<protein>
    <submittedName>
        <fullName evidence="2">Uncharacterized protein</fullName>
    </submittedName>
</protein>
<evidence type="ECO:0000313" key="3">
    <source>
        <dbReference type="Proteomes" id="UP000816034"/>
    </source>
</evidence>
<proteinExistence type="predicted"/>
<dbReference type="RefSeq" id="XP_044542155.1">
    <property type="nucleotide sequence ID" value="XM_044688842.1"/>
</dbReference>
<dbReference type="AlphaFoldDB" id="A0AA88KE69"/>
<dbReference type="Proteomes" id="UP000816034">
    <property type="component" value="Unassembled WGS sequence"/>
</dbReference>
<feature type="compositionally biased region" description="Basic residues" evidence="1">
    <location>
        <begin position="205"/>
        <end position="215"/>
    </location>
</feature>
<evidence type="ECO:0000256" key="1">
    <source>
        <dbReference type="SAM" id="MobiDB-lite"/>
    </source>
</evidence>
<evidence type="ECO:0000313" key="2">
    <source>
        <dbReference type="EMBL" id="KAG2372981.1"/>
    </source>
</evidence>
<accession>A0AA88KE69</accession>
<sequence length="215" mass="24113">MEIVLSNLYEQCFLYSQQHEQPLVPNFEIGSNIGLEHGRLSSENHYLTLYPTVLENGSLQSSDCFLTLDYDSLFGNVHEPVEEQMKLDASPTDHDEGSDIRSYSLLDHGRGFLNSLNQCSNNSSHGSSTWVCVHPSEQRSSSSSSSTILSPPKTTNLTTTPSKICFVSHTQKSFLAEQMLKQNGPKRGRGRPRKNKSNTSSSLHRISKQRKSRKH</sequence>
<dbReference type="EMBL" id="PYSW02000063">
    <property type="protein sequence ID" value="KAG2372981.1"/>
    <property type="molecule type" value="Genomic_DNA"/>
</dbReference>
<organism evidence="2 3">
    <name type="scientific">Naegleria lovaniensis</name>
    <name type="common">Amoeba</name>
    <dbReference type="NCBI Taxonomy" id="51637"/>
    <lineage>
        <taxon>Eukaryota</taxon>
        <taxon>Discoba</taxon>
        <taxon>Heterolobosea</taxon>
        <taxon>Tetramitia</taxon>
        <taxon>Eutetramitia</taxon>
        <taxon>Vahlkampfiidae</taxon>
        <taxon>Naegleria</taxon>
    </lineage>
</organism>
<gene>
    <name evidence="2" type="ORF">C9374_013011</name>
</gene>
<reference evidence="2 3" key="1">
    <citation type="journal article" date="2018" name="BMC Genomics">
        <title>The genome of Naegleria lovaniensis, the basis for a comparative approach to unravel pathogenicity factors of the human pathogenic amoeba N. fowleri.</title>
        <authorList>
            <person name="Liechti N."/>
            <person name="Schurch N."/>
            <person name="Bruggmann R."/>
            <person name="Wittwer M."/>
        </authorList>
    </citation>
    <scope>NUCLEOTIDE SEQUENCE [LARGE SCALE GENOMIC DNA]</scope>
    <source>
        <strain evidence="2 3">ATCC 30569</strain>
    </source>
</reference>
<dbReference type="GeneID" id="68105465"/>
<name>A0AA88KE69_NAELO</name>
<feature type="compositionally biased region" description="Basic residues" evidence="1">
    <location>
        <begin position="184"/>
        <end position="196"/>
    </location>
</feature>